<reference evidence="3" key="1">
    <citation type="submission" date="2018-09" db="EMBL/GenBank/DDBJ databases">
        <authorList>
            <person name="Livingstone P.G."/>
            <person name="Whitworth D.E."/>
        </authorList>
    </citation>
    <scope>NUCLEOTIDE SEQUENCE [LARGE SCALE GENOMIC DNA]</scope>
    <source>
        <strain evidence="3">AB047A</strain>
    </source>
</reference>
<dbReference type="RefSeq" id="WP_120547911.1">
    <property type="nucleotide sequence ID" value="NZ_RAWM01000041.1"/>
</dbReference>
<dbReference type="InterPro" id="IPR052732">
    <property type="entry name" value="Cell-binding_unc_protein"/>
</dbReference>
<dbReference type="Gene3D" id="3.30.470.30">
    <property type="entry name" value="DNA ligase/mRNA capping enzyme"/>
    <property type="match status" value="1"/>
</dbReference>
<dbReference type="GO" id="GO:0016874">
    <property type="term" value="F:ligase activity"/>
    <property type="evidence" value="ECO:0007669"/>
    <property type="project" value="UniProtKB-KW"/>
</dbReference>
<proteinExistence type="predicted"/>
<dbReference type="PANTHER" id="PTHR43883">
    <property type="entry name" value="SLR0207 PROTEIN"/>
    <property type="match status" value="1"/>
</dbReference>
<organism evidence="2 3">
    <name type="scientific">Corallococcus interemptor</name>
    <dbReference type="NCBI Taxonomy" id="2316720"/>
    <lineage>
        <taxon>Bacteria</taxon>
        <taxon>Pseudomonadati</taxon>
        <taxon>Myxococcota</taxon>
        <taxon>Myxococcia</taxon>
        <taxon>Myxococcales</taxon>
        <taxon>Cystobacterineae</taxon>
        <taxon>Myxococcaceae</taxon>
        <taxon>Corallococcus</taxon>
    </lineage>
</organism>
<dbReference type="InterPro" id="IPR021122">
    <property type="entry name" value="RNA_ligase_dom_REL/Rnl2"/>
</dbReference>
<gene>
    <name evidence="2" type="ORF">D7X96_17350</name>
</gene>
<dbReference type="AlphaFoldDB" id="A0A3A8QIP1"/>
<dbReference type="OrthoDB" id="255834at2"/>
<keyword evidence="3" id="KW-1185">Reference proteome</keyword>
<keyword evidence="2" id="KW-0436">Ligase</keyword>
<dbReference type="SUPFAM" id="SSF56091">
    <property type="entry name" value="DNA ligase/mRNA capping enzyme, catalytic domain"/>
    <property type="match status" value="1"/>
</dbReference>
<sequence length="226" mass="25434">MADDFFKFPHTPHLAWLSARPVRHDKVLSPPEAREFLDGEVLIEEKVDGANLGISIGPGGELRAQNRGAYLGPGASPQFQPLWPWLETRRQQLVEALGQHLMLFGEWCFAVHSVHYDALPDWFLAFDVYDKRAGRFWSALRRDALVASLGLAAVPIVARAHLTADDVVNLLGPSRLTHAPMEGLYLRRDEGDFLLARAKIVRPEFVQAIEEHWSSRPMERNALAGR</sequence>
<dbReference type="Proteomes" id="UP000282656">
    <property type="component" value="Unassembled WGS sequence"/>
</dbReference>
<feature type="domain" description="RNA ligase" evidence="1">
    <location>
        <begin position="40"/>
        <end position="201"/>
    </location>
</feature>
<dbReference type="PANTHER" id="PTHR43883:SF1">
    <property type="entry name" value="GLUCONOKINASE"/>
    <property type="match status" value="1"/>
</dbReference>
<protein>
    <submittedName>
        <fullName evidence="2">DNA ligase</fullName>
    </submittedName>
</protein>
<comment type="caution">
    <text evidence="2">The sequence shown here is derived from an EMBL/GenBank/DDBJ whole genome shotgun (WGS) entry which is preliminary data.</text>
</comment>
<dbReference type="Pfam" id="PF09414">
    <property type="entry name" value="RNA_ligase"/>
    <property type="match status" value="1"/>
</dbReference>
<accession>A0A3A8QIP1</accession>
<name>A0A3A8QIP1_9BACT</name>
<evidence type="ECO:0000313" key="3">
    <source>
        <dbReference type="Proteomes" id="UP000282656"/>
    </source>
</evidence>
<dbReference type="EMBL" id="RAWM01000041">
    <property type="protein sequence ID" value="RKH68447.1"/>
    <property type="molecule type" value="Genomic_DNA"/>
</dbReference>
<evidence type="ECO:0000259" key="1">
    <source>
        <dbReference type="Pfam" id="PF09414"/>
    </source>
</evidence>
<evidence type="ECO:0000313" key="2">
    <source>
        <dbReference type="EMBL" id="RKH68447.1"/>
    </source>
</evidence>